<name>A0ACB9KLI3_BAUVA</name>
<evidence type="ECO:0000313" key="2">
    <source>
        <dbReference type="Proteomes" id="UP000828941"/>
    </source>
</evidence>
<comment type="caution">
    <text evidence="1">The sequence shown here is derived from an EMBL/GenBank/DDBJ whole genome shotgun (WGS) entry which is preliminary data.</text>
</comment>
<gene>
    <name evidence="1" type="ORF">L6164_031727</name>
</gene>
<protein>
    <submittedName>
        <fullName evidence="1">Uncharacterized protein</fullName>
    </submittedName>
</protein>
<accession>A0ACB9KLI3</accession>
<sequence>MASSVQTDEESDTRGGMWILDQKLDQPMDEEAGRLRNMYREKKFSALLLLRLAYQSLGVVYGDLGTSPLYVFYNTFPHGVNNSEDVIGALSLIIYSLTLVPLLKYVFVVLRANDNGQGGTFALYSLLCRHANIKTIPNQHRTDEELTTYSRSTIHERSFAAKTKRLLEEQPFRKNAILILVLVGTCMVIGDGILTPAISVLSAAGGIKVNHPEMNNGIVVLVAVVILVGLFSVQHYGTDRVGWLFAPIVLLWFLLIGGIGIFNIWKYDSSVLKAFSPLYIYRYLRRGGIDGWTSLGGILLSITGTEALFADLAHFPVSAVQIAFTVVVFPCLLLAYSGQAAYLMKNMTHAQDAFYRSIPDSIYWPVFVVATAAAIVASQATITATFSIIKQALAHGCFPRVKVVYTSKKFLGQIYVPDINWILMILCIAVTAGFKNQNQIGNAYGTAVVIVMLVTTLLMILIMILVWRCHWILVLAFTGLSLIVECTYFSAVLFKINQGGWVPLAIAAAFLLIMYVWHYGTVKRYEFEMHSKVSMAWILGLGPSLGLVRVPGIGLVYTELASGVPHIFSHFITNLPAIHSVVVFVCVKYLPVYTVPEEERFLVKRIGPKNFHMFRCVSRYGYKDLHKKDDDFEKKLFDNLFMFVRLESMMEGCSDSDEYSLYGQETVQSMDGQLNNNGNGNTVWSNTDPTVDSIVPVPVTVRSPNWHSNVNVTLGPGSSGQGSNQNEVDELEFLNNCRDAGVVHILGNTVVRARRDSRFHKKIAVDYIYAFLRKICRGNSVIFNVPHESLLNVGQIFYV</sequence>
<organism evidence="1 2">
    <name type="scientific">Bauhinia variegata</name>
    <name type="common">Purple orchid tree</name>
    <name type="synonym">Phanera variegata</name>
    <dbReference type="NCBI Taxonomy" id="167791"/>
    <lineage>
        <taxon>Eukaryota</taxon>
        <taxon>Viridiplantae</taxon>
        <taxon>Streptophyta</taxon>
        <taxon>Embryophyta</taxon>
        <taxon>Tracheophyta</taxon>
        <taxon>Spermatophyta</taxon>
        <taxon>Magnoliopsida</taxon>
        <taxon>eudicotyledons</taxon>
        <taxon>Gunneridae</taxon>
        <taxon>Pentapetalae</taxon>
        <taxon>rosids</taxon>
        <taxon>fabids</taxon>
        <taxon>Fabales</taxon>
        <taxon>Fabaceae</taxon>
        <taxon>Cercidoideae</taxon>
        <taxon>Cercideae</taxon>
        <taxon>Bauhiniinae</taxon>
        <taxon>Bauhinia</taxon>
    </lineage>
</organism>
<dbReference type="EMBL" id="CM039438">
    <property type="protein sequence ID" value="KAI4298133.1"/>
    <property type="molecule type" value="Genomic_DNA"/>
</dbReference>
<dbReference type="Proteomes" id="UP000828941">
    <property type="component" value="Chromosome 13"/>
</dbReference>
<reference evidence="1 2" key="1">
    <citation type="journal article" date="2022" name="DNA Res.">
        <title>Chromosomal-level genome assembly of the orchid tree Bauhinia variegata (Leguminosae; Cercidoideae) supports the allotetraploid origin hypothesis of Bauhinia.</title>
        <authorList>
            <person name="Zhong Y."/>
            <person name="Chen Y."/>
            <person name="Zheng D."/>
            <person name="Pang J."/>
            <person name="Liu Y."/>
            <person name="Luo S."/>
            <person name="Meng S."/>
            <person name="Qian L."/>
            <person name="Wei D."/>
            <person name="Dai S."/>
            <person name="Zhou R."/>
        </authorList>
    </citation>
    <scope>NUCLEOTIDE SEQUENCE [LARGE SCALE GENOMIC DNA]</scope>
    <source>
        <strain evidence="1">BV-YZ2020</strain>
    </source>
</reference>
<keyword evidence="2" id="KW-1185">Reference proteome</keyword>
<evidence type="ECO:0000313" key="1">
    <source>
        <dbReference type="EMBL" id="KAI4298133.1"/>
    </source>
</evidence>
<proteinExistence type="predicted"/>